<feature type="transmembrane region" description="Helical" evidence="2">
    <location>
        <begin position="235"/>
        <end position="255"/>
    </location>
</feature>
<keyword evidence="2" id="KW-0812">Transmembrane</keyword>
<feature type="transmembrane region" description="Helical" evidence="2">
    <location>
        <begin position="144"/>
        <end position="162"/>
    </location>
</feature>
<feature type="transmembrane region" description="Helical" evidence="2">
    <location>
        <begin position="203"/>
        <end position="223"/>
    </location>
</feature>
<feature type="region of interest" description="Disordered" evidence="1">
    <location>
        <begin position="461"/>
        <end position="483"/>
    </location>
</feature>
<evidence type="ECO:0000313" key="3">
    <source>
        <dbReference type="EMBL" id="CAE7332361.1"/>
    </source>
</evidence>
<keyword evidence="2" id="KW-0472">Membrane</keyword>
<sequence>MYTVNMQYIKPVTALAGNPSWALMLHPGGLKCDLFITHGWAEGVFEFVDQIINSWPFGARAAYVCFLSNPQNLDIGEMIQSPEESPFAKALQSASQVLASPNHKHSIYTRAWCTFEAYLAYTWGKSIYTATSPPPNFWPRSLRVASWSLVTLGVFFCVLMHGNRKWALWSPEQIAFVAYAFGVVTAMSALCFACLMSTGRHHWQVTAVAVYACSVCAAGYLATNIFQTSFRRPSYFVPFFMAPFCFWAVECDRLLGIEAAKQARQLRQGFTGKIRDATTTNPLDGLRIRSLIEQSGSEKAVDEAVRVLLRMNLSTPELRKATSHAGALGNASNWSRSIFATCLTFYVAQAFNTALWRTERGFQWIPPVAAAEALIVFFGFQLLPRDRRPFAERTQMLLLLFISGFLGLIGGKWYDAILHGIACPLIMLVAFAGPARTSRLSVLGRMLVRLLFARNPLGSAVDEQQSESQEERAPAPEEDYVSV</sequence>
<evidence type="ECO:0000313" key="4">
    <source>
        <dbReference type="Proteomes" id="UP000601435"/>
    </source>
</evidence>
<feature type="transmembrane region" description="Helical" evidence="2">
    <location>
        <begin position="364"/>
        <end position="383"/>
    </location>
</feature>
<feature type="transmembrane region" description="Helical" evidence="2">
    <location>
        <begin position="174"/>
        <end position="196"/>
    </location>
</feature>
<organism evidence="3 4">
    <name type="scientific">Symbiodinium necroappetens</name>
    <dbReference type="NCBI Taxonomy" id="1628268"/>
    <lineage>
        <taxon>Eukaryota</taxon>
        <taxon>Sar</taxon>
        <taxon>Alveolata</taxon>
        <taxon>Dinophyceae</taxon>
        <taxon>Suessiales</taxon>
        <taxon>Symbiodiniaceae</taxon>
        <taxon>Symbiodinium</taxon>
    </lineage>
</organism>
<feature type="transmembrane region" description="Helical" evidence="2">
    <location>
        <begin position="395"/>
        <end position="411"/>
    </location>
</feature>
<evidence type="ECO:0000256" key="2">
    <source>
        <dbReference type="SAM" id="Phobius"/>
    </source>
</evidence>
<comment type="caution">
    <text evidence="3">The sequence shown here is derived from an EMBL/GenBank/DDBJ whole genome shotgun (WGS) entry which is preliminary data.</text>
</comment>
<gene>
    <name evidence="3" type="ORF">SNEC2469_LOCUS8447</name>
</gene>
<feature type="transmembrane region" description="Helical" evidence="2">
    <location>
        <begin position="338"/>
        <end position="358"/>
    </location>
</feature>
<evidence type="ECO:0000256" key="1">
    <source>
        <dbReference type="SAM" id="MobiDB-lite"/>
    </source>
</evidence>
<dbReference type="EMBL" id="CAJNJA010013928">
    <property type="protein sequence ID" value="CAE7332361.1"/>
    <property type="molecule type" value="Genomic_DNA"/>
</dbReference>
<keyword evidence="2" id="KW-1133">Transmembrane helix</keyword>
<protein>
    <submittedName>
        <fullName evidence="3">Uncharacterized protein</fullName>
    </submittedName>
</protein>
<dbReference type="AlphaFoldDB" id="A0A812PFR2"/>
<name>A0A812PFR2_9DINO</name>
<reference evidence="3" key="1">
    <citation type="submission" date="2021-02" db="EMBL/GenBank/DDBJ databases">
        <authorList>
            <person name="Dougan E. K."/>
            <person name="Rhodes N."/>
            <person name="Thang M."/>
            <person name="Chan C."/>
        </authorList>
    </citation>
    <scope>NUCLEOTIDE SEQUENCE</scope>
</reference>
<dbReference type="Proteomes" id="UP000601435">
    <property type="component" value="Unassembled WGS sequence"/>
</dbReference>
<accession>A0A812PFR2</accession>
<keyword evidence="4" id="KW-1185">Reference proteome</keyword>
<dbReference type="OrthoDB" id="422957at2759"/>
<proteinExistence type="predicted"/>